<dbReference type="EMBL" id="QFQD01000094">
    <property type="protein sequence ID" value="PZQ79306.1"/>
    <property type="molecule type" value="Genomic_DNA"/>
</dbReference>
<proteinExistence type="predicted"/>
<evidence type="ECO:0000313" key="1">
    <source>
        <dbReference type="EMBL" id="PZQ79306.1"/>
    </source>
</evidence>
<accession>A0A2W5QQJ6</accession>
<name>A0A2W5QQJ6_ANCNO</name>
<gene>
    <name evidence="1" type="ORF">DI549_20595</name>
</gene>
<comment type="caution">
    <text evidence="1">The sequence shown here is derived from an EMBL/GenBank/DDBJ whole genome shotgun (WGS) entry which is preliminary data.</text>
</comment>
<reference evidence="1 2" key="1">
    <citation type="submission" date="2017-08" db="EMBL/GenBank/DDBJ databases">
        <title>Infants hospitalized years apart are colonized by the same room-sourced microbial strains.</title>
        <authorList>
            <person name="Brooks B."/>
            <person name="Olm M.R."/>
            <person name="Firek B.A."/>
            <person name="Baker R."/>
            <person name="Thomas B.C."/>
            <person name="Morowitz M.J."/>
            <person name="Banfield J.F."/>
        </authorList>
    </citation>
    <scope>NUCLEOTIDE SEQUENCE [LARGE SCALE GENOMIC DNA]</scope>
    <source>
        <strain evidence="1">S2_005_001_R2_27</strain>
    </source>
</reference>
<dbReference type="AlphaFoldDB" id="A0A2W5QQJ6"/>
<protein>
    <submittedName>
        <fullName evidence="1">Uncharacterized protein</fullName>
    </submittedName>
</protein>
<sequence>MEKTETKALAFLLFALLAGRPDAGHILNILEAEAGYSGSAELTGFVSTARAMIETSGAVH</sequence>
<evidence type="ECO:0000313" key="2">
    <source>
        <dbReference type="Proteomes" id="UP000248887"/>
    </source>
</evidence>
<organism evidence="1 2">
    <name type="scientific">Ancylobacter novellus</name>
    <name type="common">Thiobacillus novellus</name>
    <dbReference type="NCBI Taxonomy" id="921"/>
    <lineage>
        <taxon>Bacteria</taxon>
        <taxon>Pseudomonadati</taxon>
        <taxon>Pseudomonadota</taxon>
        <taxon>Alphaproteobacteria</taxon>
        <taxon>Hyphomicrobiales</taxon>
        <taxon>Xanthobacteraceae</taxon>
        <taxon>Ancylobacter</taxon>
    </lineage>
</organism>
<dbReference type="Proteomes" id="UP000248887">
    <property type="component" value="Unassembled WGS sequence"/>
</dbReference>